<accession>A0ABS3M078</accession>
<organism evidence="1 2">
    <name type="scientific">Acetobacter sacchari</name>
    <dbReference type="NCBI Taxonomy" id="2661687"/>
    <lineage>
        <taxon>Bacteria</taxon>
        <taxon>Pseudomonadati</taxon>
        <taxon>Pseudomonadota</taxon>
        <taxon>Alphaproteobacteria</taxon>
        <taxon>Acetobacterales</taxon>
        <taxon>Acetobacteraceae</taxon>
        <taxon>Acetobacter</taxon>
    </lineage>
</organism>
<reference evidence="1 2" key="1">
    <citation type="submission" date="2021-03" db="EMBL/GenBank/DDBJ databases">
        <title>The complete genome sequence of Acetobacter sacchari TBRC 11175.</title>
        <authorList>
            <person name="Charoenyingcharoen P."/>
            <person name="Yukphan P."/>
        </authorList>
    </citation>
    <scope>NUCLEOTIDE SEQUENCE [LARGE SCALE GENOMIC DNA]</scope>
    <source>
        <strain evidence="1 2">TBRC 11175</strain>
    </source>
</reference>
<gene>
    <name evidence="1" type="ORF">J2D73_17410</name>
</gene>
<name>A0ABS3M078_9PROT</name>
<dbReference type="Proteomes" id="UP000664771">
    <property type="component" value="Unassembled WGS sequence"/>
</dbReference>
<sequence length="75" mass="8402">MSEGSARWHASVFYRTAGEPMEVNHDFEELVELHNLIEHGPNFYAIDRIEIRHGSRIPSMTLDHPDAGVRMGGGG</sequence>
<dbReference type="EMBL" id="JAFVMF010000025">
    <property type="protein sequence ID" value="MBO1361566.1"/>
    <property type="molecule type" value="Genomic_DNA"/>
</dbReference>
<evidence type="ECO:0000313" key="1">
    <source>
        <dbReference type="EMBL" id="MBO1361566.1"/>
    </source>
</evidence>
<keyword evidence="2" id="KW-1185">Reference proteome</keyword>
<comment type="caution">
    <text evidence="1">The sequence shown here is derived from an EMBL/GenBank/DDBJ whole genome shotgun (WGS) entry which is preliminary data.</text>
</comment>
<evidence type="ECO:0000313" key="2">
    <source>
        <dbReference type="Proteomes" id="UP000664771"/>
    </source>
</evidence>
<dbReference type="RefSeq" id="WP_207883418.1">
    <property type="nucleotide sequence ID" value="NZ_JAFVMF010000025.1"/>
</dbReference>
<proteinExistence type="predicted"/>
<protein>
    <submittedName>
        <fullName evidence="1">Uncharacterized protein</fullName>
    </submittedName>
</protein>